<evidence type="ECO:0000313" key="2">
    <source>
        <dbReference type="Proteomes" id="UP000729701"/>
    </source>
</evidence>
<organism evidence="1 2">
    <name type="scientific">Cyanomargarita calcarea GSE-NOS-MK-12-04C</name>
    <dbReference type="NCBI Taxonomy" id="2839659"/>
    <lineage>
        <taxon>Bacteria</taxon>
        <taxon>Bacillati</taxon>
        <taxon>Cyanobacteriota</taxon>
        <taxon>Cyanophyceae</taxon>
        <taxon>Nostocales</taxon>
        <taxon>Cyanomargaritaceae</taxon>
        <taxon>Cyanomargarita</taxon>
    </lineage>
</organism>
<comment type="caution">
    <text evidence="1">The sequence shown here is derived from an EMBL/GenBank/DDBJ whole genome shotgun (WGS) entry which is preliminary data.</text>
</comment>
<dbReference type="Proteomes" id="UP000729701">
    <property type="component" value="Unassembled WGS sequence"/>
</dbReference>
<evidence type="ECO:0000313" key="1">
    <source>
        <dbReference type="EMBL" id="MBW4666451.1"/>
    </source>
</evidence>
<accession>A0A951QJE9</accession>
<gene>
    <name evidence="1" type="ORF">KME60_03145</name>
</gene>
<dbReference type="AlphaFoldDB" id="A0A951QJE9"/>
<reference evidence="1" key="1">
    <citation type="submission" date="2021-05" db="EMBL/GenBank/DDBJ databases">
        <authorList>
            <person name="Pietrasiak N."/>
            <person name="Ward R."/>
            <person name="Stajich J.E."/>
            <person name="Kurbessoian T."/>
        </authorList>
    </citation>
    <scope>NUCLEOTIDE SEQUENCE</scope>
    <source>
        <strain evidence="1">GSE-NOS-MK-12-04C</strain>
    </source>
</reference>
<name>A0A951QJE9_9CYAN</name>
<protein>
    <submittedName>
        <fullName evidence="1">Uncharacterized protein</fullName>
    </submittedName>
</protein>
<reference evidence="1" key="2">
    <citation type="journal article" date="2022" name="Microbiol. Resour. Announc.">
        <title>Metagenome Sequencing to Explore Phylogenomics of Terrestrial Cyanobacteria.</title>
        <authorList>
            <person name="Ward R.D."/>
            <person name="Stajich J.E."/>
            <person name="Johansen J.R."/>
            <person name="Huntemann M."/>
            <person name="Clum A."/>
            <person name="Foster B."/>
            <person name="Foster B."/>
            <person name="Roux S."/>
            <person name="Palaniappan K."/>
            <person name="Varghese N."/>
            <person name="Mukherjee S."/>
            <person name="Reddy T.B.K."/>
            <person name="Daum C."/>
            <person name="Copeland A."/>
            <person name="Chen I.A."/>
            <person name="Ivanova N.N."/>
            <person name="Kyrpides N.C."/>
            <person name="Shapiro N."/>
            <person name="Eloe-Fadrosh E.A."/>
            <person name="Pietrasiak N."/>
        </authorList>
    </citation>
    <scope>NUCLEOTIDE SEQUENCE</scope>
    <source>
        <strain evidence="1">GSE-NOS-MK-12-04C</strain>
    </source>
</reference>
<sequence length="148" mass="16335">MAAIFHLTNTDNGPNRYAIEQGATFNWLTLVLDGDFTTWQPRGQIRDRYVENGGTIKASFTFPTLVQGSAALPNGGTATGTILRPQLSDEQTTSLDWLATKMAKRSNNKEQAIIGRNVWVYDIEIESPAGEVMRVVEGYVEVSPEATR</sequence>
<proteinExistence type="predicted"/>
<dbReference type="EMBL" id="JAHHGZ010000003">
    <property type="protein sequence ID" value="MBW4666451.1"/>
    <property type="molecule type" value="Genomic_DNA"/>
</dbReference>